<dbReference type="HOGENOM" id="CLU_004893_1_0_1"/>
<feature type="compositionally biased region" description="Polar residues" evidence="2">
    <location>
        <begin position="1098"/>
        <end position="1112"/>
    </location>
</feature>
<dbReference type="GO" id="GO:0016787">
    <property type="term" value="F:hydrolase activity"/>
    <property type="evidence" value="ECO:0007669"/>
    <property type="project" value="UniProtKB-KW"/>
</dbReference>
<dbReference type="STRING" id="1858805.M5FN59"/>
<dbReference type="PANTHER" id="PTHR48081">
    <property type="entry name" value="AB HYDROLASE SUPERFAMILY PROTEIN C4A8.06C"/>
    <property type="match status" value="1"/>
</dbReference>
<dbReference type="GeneID" id="63684434"/>
<evidence type="ECO:0000313" key="5">
    <source>
        <dbReference type="Proteomes" id="UP000030653"/>
    </source>
</evidence>
<keyword evidence="1 4" id="KW-0378">Hydrolase</keyword>
<feature type="region of interest" description="Disordered" evidence="2">
    <location>
        <begin position="611"/>
        <end position="645"/>
    </location>
</feature>
<name>M5FN59_DACPD</name>
<feature type="compositionally biased region" description="Polar residues" evidence="2">
    <location>
        <begin position="712"/>
        <end position="723"/>
    </location>
</feature>
<proteinExistence type="predicted"/>
<reference evidence="4 5" key="1">
    <citation type="journal article" date="2012" name="Science">
        <title>The Paleozoic origin of enzymatic lignin decomposition reconstructed from 31 fungal genomes.</title>
        <authorList>
            <person name="Floudas D."/>
            <person name="Binder M."/>
            <person name="Riley R."/>
            <person name="Barry K."/>
            <person name="Blanchette R.A."/>
            <person name="Henrissat B."/>
            <person name="Martinez A.T."/>
            <person name="Otillar R."/>
            <person name="Spatafora J.W."/>
            <person name="Yadav J.S."/>
            <person name="Aerts A."/>
            <person name="Benoit I."/>
            <person name="Boyd A."/>
            <person name="Carlson A."/>
            <person name="Copeland A."/>
            <person name="Coutinho P.M."/>
            <person name="de Vries R.P."/>
            <person name="Ferreira P."/>
            <person name="Findley K."/>
            <person name="Foster B."/>
            <person name="Gaskell J."/>
            <person name="Glotzer D."/>
            <person name="Gorecki P."/>
            <person name="Heitman J."/>
            <person name="Hesse C."/>
            <person name="Hori C."/>
            <person name="Igarashi K."/>
            <person name="Jurgens J.A."/>
            <person name="Kallen N."/>
            <person name="Kersten P."/>
            <person name="Kohler A."/>
            <person name="Kuees U."/>
            <person name="Kumar T.K.A."/>
            <person name="Kuo A."/>
            <person name="LaButti K."/>
            <person name="Larrondo L.F."/>
            <person name="Lindquist E."/>
            <person name="Ling A."/>
            <person name="Lombard V."/>
            <person name="Lucas S."/>
            <person name="Lundell T."/>
            <person name="Martin R."/>
            <person name="McLaughlin D.J."/>
            <person name="Morgenstern I."/>
            <person name="Morin E."/>
            <person name="Murat C."/>
            <person name="Nagy L.G."/>
            <person name="Nolan M."/>
            <person name="Ohm R.A."/>
            <person name="Patyshakuliyeva A."/>
            <person name="Rokas A."/>
            <person name="Ruiz-Duenas F.J."/>
            <person name="Sabat G."/>
            <person name="Salamov A."/>
            <person name="Samejima M."/>
            <person name="Schmutz J."/>
            <person name="Slot J.C."/>
            <person name="St John F."/>
            <person name="Stenlid J."/>
            <person name="Sun H."/>
            <person name="Sun S."/>
            <person name="Syed K."/>
            <person name="Tsang A."/>
            <person name="Wiebenga A."/>
            <person name="Young D."/>
            <person name="Pisabarro A."/>
            <person name="Eastwood D.C."/>
            <person name="Martin F."/>
            <person name="Cullen D."/>
            <person name="Grigoriev I.V."/>
            <person name="Hibbett D.S."/>
        </authorList>
    </citation>
    <scope>NUCLEOTIDE SEQUENCE [LARGE SCALE GENOMIC DNA]</scope>
    <source>
        <strain evidence="4 5">DJM-731 SS1</strain>
    </source>
</reference>
<dbReference type="InterPro" id="IPR029058">
    <property type="entry name" value="AB_hydrolase_fold"/>
</dbReference>
<accession>M5FN59</accession>
<sequence length="1186" mass="130794">MTTLNTTVALRIGPLLLDTLFKHYLERKTVTKDSKAREELLYDAAFTTFRAFMEAATKHSVEELQQFSNVRFPAPPWVHLVRLRIPLSSCNQAAQYLITAFGGEEKMRTFVGGVKWWQARGLEGIDAQWVCSKKDLEREEKALRERKREATLGIRSPTLGPNGASGTGVGQKDAEKTGSGSGTLPGETGEEAVYSSGMDSMRCLLYLHGGGYYFGSVDQERYTMQRYARKMKGRCFAVDYRLAPQYPFPCALQDCIAAYLYLIRPPPGASHAPIPPNRIIMGGDSAGGGLVLGLLQILRDTGLPLPGGAVLISPWCDLTHSFPSVFQNTATDIVPSYGLSIHKPSTLWPPPPEDLSSSVRTRIRERILEIVRPPRSASPDHTHFTQNEEGVVPPHRTRRHSHSSQKSAHSHISRKSQETLTVRGDTRLPPHYHEDPEAGSALHPHDPLPAHIPTPGPEEPAGKPLSSWDPTQPGPITLTVDGREATIRSQVQLYCTNHQLTHPLVSPCLGYLGGLCPLLVIASDKEVLRDEIIYIAHKAARPDQYPLKDQTRKLYPHLEGIEKRYGPTPVHLQVYDETSHVLPLISFSTPAKYCYRAIAAFCVHVTPGGVPSPTSPFPEPSELNSATYPPRSATLDGLPEKQKKRADMHIDVDGLPWILPESPLASTPEEEEETWLAERSGEKDKEEKDDTWLLVNSPDAETRKETELLLQSPETEAGSSRDTTMGLPHPLSPLEMKPGNLTDITSGKDSEASADPPTEDRPEADLSEVSNSQSIPSASTDPPAIEMPAPDDPLPPVLPASTSAPEHRKTHFPKLMLHDSSKARESGRAFTFPAHLLRSMSSAPDKHKTQSDLKHEDGHTDGRAHLVMKHESKQASEDVAGPRFGAVPDDSLGRKAGDASVYQMKDLIVDNMIRERVSRTGTIRPLEPPSELPACEIALADIGVIKENAAKRYLHGQALWDKKFASTVRSVEKNRIKHLKRAGKDADRRASLYVTGKVNHRTLNDEDPTWGWGWAVDGEDPPPSSIVARRDTHEARHLARIADKSWQEDAEDDKWAGNRLWTQLADWLTGPGDTDNDNPFAEANSNKALDSLRKRETLPSSTGQEQQPNGQPTVIFPDKTGSAAPGHSVPDGVSPKSHTHKSTLNPFSKFHGSDTQPANSQERKPTLNIFRHLQRKGQAVDDQVPN</sequence>
<dbReference type="RefSeq" id="XP_040623773.1">
    <property type="nucleotide sequence ID" value="XM_040769372.1"/>
</dbReference>
<dbReference type="AlphaFoldDB" id="M5FN59"/>
<evidence type="ECO:0000313" key="4">
    <source>
        <dbReference type="EMBL" id="EJT96875.1"/>
    </source>
</evidence>
<evidence type="ECO:0000259" key="3">
    <source>
        <dbReference type="Pfam" id="PF07859"/>
    </source>
</evidence>
<keyword evidence="5" id="KW-1185">Reference proteome</keyword>
<dbReference type="Gene3D" id="3.40.50.1820">
    <property type="entry name" value="alpha/beta hydrolase"/>
    <property type="match status" value="2"/>
</dbReference>
<dbReference type="InterPro" id="IPR050300">
    <property type="entry name" value="GDXG_lipolytic_enzyme"/>
</dbReference>
<feature type="region of interest" description="Disordered" evidence="2">
    <location>
        <begin position="1070"/>
        <end position="1168"/>
    </location>
</feature>
<evidence type="ECO:0000256" key="2">
    <source>
        <dbReference type="SAM" id="MobiDB-lite"/>
    </source>
</evidence>
<feature type="compositionally biased region" description="Basic residues" evidence="2">
    <location>
        <begin position="395"/>
        <end position="414"/>
    </location>
</feature>
<feature type="compositionally biased region" description="Basic and acidic residues" evidence="2">
    <location>
        <begin position="424"/>
        <end position="436"/>
    </location>
</feature>
<evidence type="ECO:0000256" key="1">
    <source>
        <dbReference type="ARBA" id="ARBA00022801"/>
    </source>
</evidence>
<dbReference type="OMA" id="TTPGKFC"/>
<feature type="region of interest" description="Disordered" evidence="2">
    <location>
        <begin position="372"/>
        <end position="477"/>
    </location>
</feature>
<dbReference type="InterPro" id="IPR013094">
    <property type="entry name" value="AB_hydrolase_3"/>
</dbReference>
<feature type="region of interest" description="Disordered" evidence="2">
    <location>
        <begin position="658"/>
        <end position="807"/>
    </location>
</feature>
<dbReference type="EMBL" id="JH795879">
    <property type="protein sequence ID" value="EJT96875.1"/>
    <property type="molecule type" value="Genomic_DNA"/>
</dbReference>
<dbReference type="OrthoDB" id="1662883at2759"/>
<organism evidence="4 5">
    <name type="scientific">Dacryopinax primogenitus (strain DJM 731)</name>
    <name type="common">Brown rot fungus</name>
    <dbReference type="NCBI Taxonomy" id="1858805"/>
    <lineage>
        <taxon>Eukaryota</taxon>
        <taxon>Fungi</taxon>
        <taxon>Dikarya</taxon>
        <taxon>Basidiomycota</taxon>
        <taxon>Agaricomycotina</taxon>
        <taxon>Dacrymycetes</taxon>
        <taxon>Dacrymycetales</taxon>
        <taxon>Dacrymycetaceae</taxon>
        <taxon>Dacryopinax</taxon>
    </lineage>
</organism>
<dbReference type="PANTHER" id="PTHR48081:SF5">
    <property type="entry name" value="ALPHA_BETA HYDROLASE FOLD-3 DOMAIN-CONTAINING PROTEIN"/>
    <property type="match status" value="1"/>
</dbReference>
<feature type="compositionally biased region" description="Polar residues" evidence="2">
    <location>
        <begin position="768"/>
        <end position="780"/>
    </location>
</feature>
<feature type="compositionally biased region" description="Basic and acidic residues" evidence="2">
    <location>
        <begin position="679"/>
        <end position="691"/>
    </location>
</feature>
<protein>
    <submittedName>
        <fullName evidence="4">Alpha/beta-hydrolase</fullName>
    </submittedName>
</protein>
<feature type="region of interest" description="Disordered" evidence="2">
    <location>
        <begin position="145"/>
        <end position="191"/>
    </location>
</feature>
<feature type="compositionally biased region" description="Basic and acidic residues" evidence="2">
    <location>
        <begin position="844"/>
        <end position="859"/>
    </location>
</feature>
<gene>
    <name evidence="4" type="ORF">DACRYDRAFT_112216</name>
</gene>
<dbReference type="SUPFAM" id="SSF53474">
    <property type="entry name" value="alpha/beta-Hydrolases"/>
    <property type="match status" value="1"/>
</dbReference>
<feature type="domain" description="Alpha/beta hydrolase fold-3" evidence="3">
    <location>
        <begin position="204"/>
        <end position="326"/>
    </location>
</feature>
<feature type="region of interest" description="Disordered" evidence="2">
    <location>
        <begin position="840"/>
        <end position="859"/>
    </location>
</feature>
<dbReference type="Proteomes" id="UP000030653">
    <property type="component" value="Unassembled WGS sequence"/>
</dbReference>
<dbReference type="Pfam" id="PF07859">
    <property type="entry name" value="Abhydrolase_3"/>
    <property type="match status" value="1"/>
</dbReference>